<dbReference type="RefSeq" id="WP_379818605.1">
    <property type="nucleotide sequence ID" value="NZ_JBHUDH010000119.1"/>
</dbReference>
<dbReference type="AlphaFoldDB" id="A0ABD6B7V6"/>
<reference evidence="2 3" key="1">
    <citation type="journal article" date="2019" name="Int. J. Syst. Evol. Microbiol.">
        <title>The Global Catalogue of Microorganisms (GCM) 10K type strain sequencing project: providing services to taxonomists for standard genome sequencing and annotation.</title>
        <authorList>
            <consortium name="The Broad Institute Genomics Platform"/>
            <consortium name="The Broad Institute Genome Sequencing Center for Infectious Disease"/>
            <person name="Wu L."/>
            <person name="Ma J."/>
        </authorList>
    </citation>
    <scope>NUCLEOTIDE SEQUENCE [LARGE SCALE GENOMIC DNA]</scope>
    <source>
        <strain evidence="2 3">CGMCC 1.12285</strain>
    </source>
</reference>
<accession>A0ABD6B7V6</accession>
<sequence>MQRSRRAVLAAVPVALAGCGRSLRENTVPGGLHLRNRRTDPVTVSVRAALLPELEGGDGGGVGITESPTATPETPRDADLEEPDVTGEYRVQAESERMVPDFFPRAGRWAFEAVVESENGGDGDRTRIVLHAALPGPTGADTIVVTVRQQRVTARATTVD</sequence>
<organism evidence="2 3">
    <name type="scientific">Halolamina salina</name>
    <dbReference type="NCBI Taxonomy" id="1220023"/>
    <lineage>
        <taxon>Archaea</taxon>
        <taxon>Methanobacteriati</taxon>
        <taxon>Methanobacteriota</taxon>
        <taxon>Stenosarchaea group</taxon>
        <taxon>Halobacteria</taxon>
        <taxon>Halobacteriales</taxon>
        <taxon>Haloferacaceae</taxon>
    </lineage>
</organism>
<keyword evidence="3" id="KW-1185">Reference proteome</keyword>
<evidence type="ECO:0000313" key="3">
    <source>
        <dbReference type="Proteomes" id="UP001597111"/>
    </source>
</evidence>
<evidence type="ECO:0000313" key="2">
    <source>
        <dbReference type="EMBL" id="MFD1526752.1"/>
    </source>
</evidence>
<name>A0ABD6B7V6_9EURY</name>
<dbReference type="PROSITE" id="PS51257">
    <property type="entry name" value="PROKAR_LIPOPROTEIN"/>
    <property type="match status" value="1"/>
</dbReference>
<evidence type="ECO:0008006" key="4">
    <source>
        <dbReference type="Google" id="ProtNLM"/>
    </source>
</evidence>
<protein>
    <recommendedName>
        <fullName evidence="4">YtkA-like</fullName>
    </recommendedName>
</protein>
<evidence type="ECO:0000256" key="1">
    <source>
        <dbReference type="SAM" id="MobiDB-lite"/>
    </source>
</evidence>
<proteinExistence type="predicted"/>
<gene>
    <name evidence="2" type="ORF">ACFR9S_10670</name>
</gene>
<dbReference type="EMBL" id="JBHUDH010000119">
    <property type="protein sequence ID" value="MFD1526752.1"/>
    <property type="molecule type" value="Genomic_DNA"/>
</dbReference>
<comment type="caution">
    <text evidence="2">The sequence shown here is derived from an EMBL/GenBank/DDBJ whole genome shotgun (WGS) entry which is preliminary data.</text>
</comment>
<feature type="region of interest" description="Disordered" evidence="1">
    <location>
        <begin position="53"/>
        <end position="84"/>
    </location>
</feature>
<dbReference type="Proteomes" id="UP001597111">
    <property type="component" value="Unassembled WGS sequence"/>
</dbReference>